<evidence type="ECO:0000256" key="2">
    <source>
        <dbReference type="ARBA" id="ARBA00022448"/>
    </source>
</evidence>
<dbReference type="Proteomes" id="UP000054988">
    <property type="component" value="Unassembled WGS sequence"/>
</dbReference>
<keyword evidence="4 7" id="KW-1133">Transmembrane helix</keyword>
<dbReference type="PANTHER" id="PTHR19432:SF91">
    <property type="entry name" value="GENERAL ALPHA-GLUCOSIDE PERMEASE"/>
    <property type="match status" value="1"/>
</dbReference>
<sequence length="707" mass="75725">MVSGGLAVSGSGVERRKFAGISFIRGPKWLHLPFLTISLLGVQIFWSIEMSYASPYLVSLGLSKSAMAIVFVAGPLSGLVMQPLIGVLADNRWTKVVSGWFSANNTGLTIALAVLAIYLIDFSINAVQAVDRALLVDTLSSSLQPAANAWAAKMLAIGSVLGFFLGNLELPDLLPFLGSTQLEVLSVMGCFILLATHMTTAALVSEKVLVESPQTGAGGPIQKLVQELKDIWNNILTLPRVIRQIAMYYSVLVSDFQTLSSSSTAKRPNSSWLGWFPILFYTSVYIGDLHKRAFYATAIIANPILGSDITPETLAEVEEESTRLGSRALFYASLITLVVNFVLPFFVTEASSSSRTRKQRRHQQTVANGFGSSYDINGARSGMDGYSGTPGSDSGSGSISKGLTNCAVPERFQLHLSSLWALGHAVFAACMFGTFFTSSVAGATTLVAVTGFSWAVTQWAPFALLGEAILSEPAPSHTGDGGSIQLTDTRRRNSNVGEERATFAIQDDSDSDNEEEEAKQRREEEMHKRRLLLGNSAAGVSKIDIGGGERGRQYDDEDEDVGEDAVLVGRGDEEDGGDGDMGSGENGSGLSAKAGIILGIHNIFIVVPQFVVTGLSSIIFAFVDPSKSAFHGKHPGNISKSPPVANATEAMATLLRRDDSDTILEQLQDIEASASSDSVVYIFRIGGIAALVAFILCWRLARELRHQ</sequence>
<dbReference type="PANTHER" id="PTHR19432">
    <property type="entry name" value="SUGAR TRANSPORTER"/>
    <property type="match status" value="1"/>
</dbReference>
<feature type="region of interest" description="Disordered" evidence="6">
    <location>
        <begin position="475"/>
        <end position="527"/>
    </location>
</feature>
<feature type="transmembrane region" description="Helical" evidence="7">
    <location>
        <begin position="603"/>
        <end position="623"/>
    </location>
</feature>
<feature type="transmembrane region" description="Helical" evidence="7">
    <location>
        <begin position="328"/>
        <end position="348"/>
    </location>
</feature>
<evidence type="ECO:0000256" key="6">
    <source>
        <dbReference type="SAM" id="MobiDB-lite"/>
    </source>
</evidence>
<evidence type="ECO:0000313" key="8">
    <source>
        <dbReference type="EMBL" id="KTB29870.1"/>
    </source>
</evidence>
<feature type="compositionally biased region" description="Acidic residues" evidence="6">
    <location>
        <begin position="507"/>
        <end position="517"/>
    </location>
</feature>
<feature type="transmembrane region" description="Helical" evidence="7">
    <location>
        <begin position="68"/>
        <end position="89"/>
    </location>
</feature>
<feature type="transmembrane region" description="Helical" evidence="7">
    <location>
        <begin position="182"/>
        <end position="204"/>
    </location>
</feature>
<reference evidence="8 9" key="1">
    <citation type="submission" date="2015-12" db="EMBL/GenBank/DDBJ databases">
        <title>Draft genome sequence of Moniliophthora roreri, the causal agent of frosty pod rot of cacao.</title>
        <authorList>
            <person name="Aime M.C."/>
            <person name="Diaz-Valderrama J.R."/>
            <person name="Kijpornyongpan T."/>
            <person name="Phillips-Mora W."/>
        </authorList>
    </citation>
    <scope>NUCLEOTIDE SEQUENCE [LARGE SCALE GENOMIC DNA]</scope>
    <source>
        <strain evidence="8 9">MCA 2952</strain>
    </source>
</reference>
<feature type="transmembrane region" description="Helical" evidence="7">
    <location>
        <begin position="419"/>
        <end position="437"/>
    </location>
</feature>
<keyword evidence="3 7" id="KW-0812">Transmembrane</keyword>
<dbReference type="GO" id="GO:0008506">
    <property type="term" value="F:sucrose:proton symporter activity"/>
    <property type="evidence" value="ECO:0007669"/>
    <property type="project" value="TreeGrafter"/>
</dbReference>
<feature type="compositionally biased region" description="Basic and acidic residues" evidence="6">
    <location>
        <begin position="518"/>
        <end position="527"/>
    </location>
</feature>
<evidence type="ECO:0000256" key="3">
    <source>
        <dbReference type="ARBA" id="ARBA00022692"/>
    </source>
</evidence>
<feature type="region of interest" description="Disordered" evidence="6">
    <location>
        <begin position="542"/>
        <end position="561"/>
    </location>
</feature>
<dbReference type="EMBL" id="LATX01002407">
    <property type="protein sequence ID" value="KTB29870.1"/>
    <property type="molecule type" value="Genomic_DNA"/>
</dbReference>
<proteinExistence type="predicted"/>
<organism evidence="8 9">
    <name type="scientific">Moniliophthora roreri</name>
    <name type="common">Frosty pod rot fungus</name>
    <name type="synonym">Monilia roreri</name>
    <dbReference type="NCBI Taxonomy" id="221103"/>
    <lineage>
        <taxon>Eukaryota</taxon>
        <taxon>Fungi</taxon>
        <taxon>Dikarya</taxon>
        <taxon>Basidiomycota</taxon>
        <taxon>Agaricomycotina</taxon>
        <taxon>Agaricomycetes</taxon>
        <taxon>Agaricomycetidae</taxon>
        <taxon>Agaricales</taxon>
        <taxon>Marasmiineae</taxon>
        <taxon>Marasmiaceae</taxon>
        <taxon>Moniliophthora</taxon>
    </lineage>
</organism>
<dbReference type="SUPFAM" id="SSF103473">
    <property type="entry name" value="MFS general substrate transporter"/>
    <property type="match status" value="1"/>
</dbReference>
<name>A0A0W0F0K0_MONRR</name>
<dbReference type="eggNOG" id="KOG0637">
    <property type="taxonomic scope" value="Eukaryota"/>
</dbReference>
<feature type="transmembrane region" description="Helical" evidence="7">
    <location>
        <begin position="681"/>
        <end position="701"/>
    </location>
</feature>
<keyword evidence="5 7" id="KW-0472">Membrane</keyword>
<evidence type="ECO:0000256" key="7">
    <source>
        <dbReference type="SAM" id="Phobius"/>
    </source>
</evidence>
<keyword evidence="2" id="KW-0813">Transport</keyword>
<evidence type="ECO:0000256" key="5">
    <source>
        <dbReference type="ARBA" id="ARBA00023136"/>
    </source>
</evidence>
<protein>
    <recommendedName>
        <fullName evidence="10">MFS general substrate transporter</fullName>
    </recommendedName>
</protein>
<dbReference type="InterPro" id="IPR036259">
    <property type="entry name" value="MFS_trans_sf"/>
</dbReference>
<gene>
    <name evidence="8" type="ORF">WG66_17539</name>
</gene>
<accession>A0A0W0F0K0</accession>
<evidence type="ECO:0000313" key="9">
    <source>
        <dbReference type="Proteomes" id="UP000054988"/>
    </source>
</evidence>
<evidence type="ECO:0000256" key="1">
    <source>
        <dbReference type="ARBA" id="ARBA00004141"/>
    </source>
</evidence>
<dbReference type="GO" id="GO:0005886">
    <property type="term" value="C:plasma membrane"/>
    <property type="evidence" value="ECO:0007669"/>
    <property type="project" value="TreeGrafter"/>
</dbReference>
<comment type="subcellular location">
    <subcellularLocation>
        <location evidence="1">Membrane</location>
        <topology evidence="1">Multi-pass membrane protein</topology>
    </subcellularLocation>
</comment>
<comment type="caution">
    <text evidence="8">The sequence shown here is derived from an EMBL/GenBank/DDBJ whole genome shotgun (WGS) entry which is preliminary data.</text>
</comment>
<evidence type="ECO:0008006" key="10">
    <source>
        <dbReference type="Google" id="ProtNLM"/>
    </source>
</evidence>
<feature type="transmembrane region" description="Helical" evidence="7">
    <location>
        <begin position="29"/>
        <end position="48"/>
    </location>
</feature>
<dbReference type="AlphaFoldDB" id="A0A0W0F0K0"/>
<evidence type="ECO:0000256" key="4">
    <source>
        <dbReference type="ARBA" id="ARBA00022989"/>
    </source>
</evidence>